<reference evidence="7" key="1">
    <citation type="journal article" date="2019" name="Int. J. Syst. Evol. Microbiol.">
        <title>The Global Catalogue of Microorganisms (GCM) 10K type strain sequencing project: providing services to taxonomists for standard genome sequencing and annotation.</title>
        <authorList>
            <consortium name="The Broad Institute Genomics Platform"/>
            <consortium name="The Broad Institute Genome Sequencing Center for Infectious Disease"/>
            <person name="Wu L."/>
            <person name="Ma J."/>
        </authorList>
    </citation>
    <scope>NUCLEOTIDE SEQUENCE [LARGE SCALE GENOMIC DNA]</scope>
    <source>
        <strain evidence="7">CCM 320</strain>
    </source>
</reference>
<dbReference type="Proteomes" id="UP001595625">
    <property type="component" value="Unassembled WGS sequence"/>
</dbReference>
<evidence type="ECO:0000313" key="7">
    <source>
        <dbReference type="Proteomes" id="UP001595625"/>
    </source>
</evidence>
<dbReference type="Gene3D" id="3.90.226.10">
    <property type="entry name" value="2-enoyl-CoA Hydratase, Chain A, domain 1"/>
    <property type="match status" value="2"/>
</dbReference>
<dbReference type="SUPFAM" id="SSF52096">
    <property type="entry name" value="ClpP/crotonase"/>
    <property type="match status" value="1"/>
</dbReference>
<dbReference type="InterPro" id="IPR029045">
    <property type="entry name" value="ClpP/crotonase-like_dom_sf"/>
</dbReference>
<evidence type="ECO:0000259" key="5">
    <source>
        <dbReference type="Pfam" id="PF01343"/>
    </source>
</evidence>
<dbReference type="InterPro" id="IPR047272">
    <property type="entry name" value="S49_SppA_C"/>
</dbReference>
<dbReference type="CDD" id="cd07023">
    <property type="entry name" value="S49_Sppa_N_C"/>
    <property type="match status" value="1"/>
</dbReference>
<name>A0ABV7KR55_PLAOK</name>
<dbReference type="InterPro" id="IPR002142">
    <property type="entry name" value="Peptidase_S49"/>
</dbReference>
<evidence type="ECO:0000256" key="3">
    <source>
        <dbReference type="ARBA" id="ARBA00022801"/>
    </source>
</evidence>
<comment type="similarity">
    <text evidence="1">Belongs to the peptidase S49 family.</text>
</comment>
<evidence type="ECO:0000313" key="6">
    <source>
        <dbReference type="EMBL" id="MFC3211942.1"/>
    </source>
</evidence>
<dbReference type="InterPro" id="IPR004635">
    <property type="entry name" value="Pept_S49_SppA"/>
</dbReference>
<keyword evidence="3" id="KW-0378">Hydrolase</keyword>
<feature type="domain" description="Peptidase S49" evidence="5">
    <location>
        <begin position="133"/>
        <end position="282"/>
    </location>
</feature>
<dbReference type="PANTHER" id="PTHR42987">
    <property type="entry name" value="PEPTIDASE S49"/>
    <property type="match status" value="1"/>
</dbReference>
<keyword evidence="2" id="KW-0645">Protease</keyword>
<evidence type="ECO:0000256" key="4">
    <source>
        <dbReference type="ARBA" id="ARBA00022825"/>
    </source>
</evidence>
<proteinExistence type="inferred from homology"/>
<organism evidence="6 7">
    <name type="scientific">Planomicrobium okeanokoites</name>
    <name type="common">Planococcus okeanokoites</name>
    <name type="synonym">Flavobacterium okeanokoites</name>
    <dbReference type="NCBI Taxonomy" id="244"/>
    <lineage>
        <taxon>Bacteria</taxon>
        <taxon>Bacillati</taxon>
        <taxon>Bacillota</taxon>
        <taxon>Bacilli</taxon>
        <taxon>Bacillales</taxon>
        <taxon>Caryophanaceae</taxon>
        <taxon>Planomicrobium</taxon>
    </lineage>
</organism>
<keyword evidence="4" id="KW-0720">Serine protease</keyword>
<sequence>MNTKRWIALVIAAAVLVISLLVNSVFAMFQSDFAGSFDELMAVESSQFEETVIEQGSANSRIAVLEVDGAIQDTGEASPLFGAAGYNHEFFMGQLEQIKEDDSVKAVMLKINSPGGGVVESAEIYDKITEIQEETGKPFYVSMEAMAASGGYYIAAPADKIFVNKETLTGSIGVIMQSVNYGELAERYGVDFVTIKSGPYKDIMSPTRDMTEEERELLQEMLDDSYQSFVDIIVEGRDMPEDEVRAVADGRIMNGRQAVEANLADDFGYEEDVIAALRNDFKLADAEVFKYGVSQSWGSLLNVKVQSLFGNDIETQMLAKLMTEYSSPRMMYLYGDK</sequence>
<comment type="caution">
    <text evidence="6">The sequence shown here is derived from an EMBL/GenBank/DDBJ whole genome shotgun (WGS) entry which is preliminary data.</text>
</comment>
<gene>
    <name evidence="6" type="primary">sppA</name>
    <name evidence="6" type="ORF">ACFOEJ_12710</name>
</gene>
<dbReference type="RefSeq" id="WP_117312054.1">
    <property type="nucleotide sequence ID" value="NZ_JBHRUJ010000016.1"/>
</dbReference>
<dbReference type="Pfam" id="PF01343">
    <property type="entry name" value="Peptidase_S49"/>
    <property type="match status" value="1"/>
</dbReference>
<evidence type="ECO:0000256" key="1">
    <source>
        <dbReference type="ARBA" id="ARBA00008683"/>
    </source>
</evidence>
<accession>A0ABV7KR55</accession>
<dbReference type="NCBIfam" id="TIGR00706">
    <property type="entry name" value="SppA_dom"/>
    <property type="match status" value="1"/>
</dbReference>
<dbReference type="EMBL" id="JBHRUJ010000016">
    <property type="protein sequence ID" value="MFC3211942.1"/>
    <property type="molecule type" value="Genomic_DNA"/>
</dbReference>
<keyword evidence="7" id="KW-1185">Reference proteome</keyword>
<protein>
    <submittedName>
        <fullName evidence="6">Signal peptide peptidase SppA</fullName>
    </submittedName>
</protein>
<dbReference type="PANTHER" id="PTHR42987:SF7">
    <property type="entry name" value="SIGNAL PEPTIDE PEPTIDASE SPPA-RELATED"/>
    <property type="match status" value="1"/>
</dbReference>
<evidence type="ECO:0000256" key="2">
    <source>
        <dbReference type="ARBA" id="ARBA00022670"/>
    </source>
</evidence>